<evidence type="ECO:0000313" key="2">
    <source>
        <dbReference type="EMBL" id="OAQ88113.1"/>
    </source>
</evidence>
<evidence type="ECO:0000256" key="1">
    <source>
        <dbReference type="SAM" id="MobiDB-lite"/>
    </source>
</evidence>
<dbReference type="Proteomes" id="UP000078340">
    <property type="component" value="Unassembled WGS sequence"/>
</dbReference>
<gene>
    <name evidence="2" type="ORF">VFPFJ_06578</name>
</gene>
<proteinExistence type="predicted"/>
<organism evidence="2 3">
    <name type="scientific">Purpureocillium lilacinum</name>
    <name type="common">Paecilomyces lilacinus</name>
    <dbReference type="NCBI Taxonomy" id="33203"/>
    <lineage>
        <taxon>Eukaryota</taxon>
        <taxon>Fungi</taxon>
        <taxon>Dikarya</taxon>
        <taxon>Ascomycota</taxon>
        <taxon>Pezizomycotina</taxon>
        <taxon>Sordariomycetes</taxon>
        <taxon>Hypocreomycetidae</taxon>
        <taxon>Hypocreales</taxon>
        <taxon>Ophiocordycipitaceae</taxon>
        <taxon>Purpureocillium</taxon>
    </lineage>
</organism>
<reference evidence="2 3" key="1">
    <citation type="submission" date="2016-02" db="EMBL/GenBank/DDBJ databases">
        <title>Biosynthesis of antibiotic leucinostatins and their inhibition on Phytophthora in bio-control Purpureocillium lilacinum.</title>
        <authorList>
            <person name="Wang G."/>
            <person name="Liu Z."/>
            <person name="Lin R."/>
            <person name="Li E."/>
            <person name="Mao Z."/>
            <person name="Ling J."/>
            <person name="Yin W."/>
            <person name="Xie B."/>
        </authorList>
    </citation>
    <scope>NUCLEOTIDE SEQUENCE [LARGE SCALE GENOMIC DNA]</scope>
    <source>
        <strain evidence="2">PLFJ-1</strain>
    </source>
</reference>
<sequence length="102" mass="11313">MVQGREWKRQQGGGPRRAAMNAVVYDGPAWPVEIDEDSKHESQTGNDKKGGDMWPRPHPSPERRIEMPAESETLGTNGHSSGAEERDAEMAGPEEMEWNGRG</sequence>
<dbReference type="AlphaFoldDB" id="A0A179HF42"/>
<dbReference type="EMBL" id="LSBI01000006">
    <property type="protein sequence ID" value="OAQ88113.1"/>
    <property type="molecule type" value="Genomic_DNA"/>
</dbReference>
<name>A0A179HF42_PURLI</name>
<feature type="compositionally biased region" description="Basic and acidic residues" evidence="1">
    <location>
        <begin position="37"/>
        <end position="51"/>
    </location>
</feature>
<accession>A0A179HF42</accession>
<evidence type="ECO:0000313" key="3">
    <source>
        <dbReference type="Proteomes" id="UP000078340"/>
    </source>
</evidence>
<feature type="region of interest" description="Disordered" evidence="1">
    <location>
        <begin position="1"/>
        <end position="102"/>
    </location>
</feature>
<feature type="compositionally biased region" description="Acidic residues" evidence="1">
    <location>
        <begin position="92"/>
        <end position="102"/>
    </location>
</feature>
<protein>
    <submittedName>
        <fullName evidence="2">Uncharacterized protein</fullName>
    </submittedName>
</protein>
<comment type="caution">
    <text evidence="2">The sequence shown here is derived from an EMBL/GenBank/DDBJ whole genome shotgun (WGS) entry which is preliminary data.</text>
</comment>